<keyword evidence="4" id="KW-1185">Reference proteome</keyword>
<dbReference type="InterPro" id="IPR000757">
    <property type="entry name" value="Beta-glucanase-like"/>
</dbReference>
<dbReference type="OrthoDB" id="4781at2759"/>
<evidence type="ECO:0000256" key="1">
    <source>
        <dbReference type="ARBA" id="ARBA00006865"/>
    </source>
</evidence>
<dbReference type="AlphaFoldDB" id="A0A0G2G967"/>
<gene>
    <name evidence="3" type="ORF">UCRPC4_g06950</name>
</gene>
<protein>
    <submittedName>
        <fullName evidence="3">Putative gram-negative bacteria binding</fullName>
    </submittedName>
</protein>
<evidence type="ECO:0000259" key="2">
    <source>
        <dbReference type="PROSITE" id="PS51762"/>
    </source>
</evidence>
<comment type="caution">
    <text evidence="3">The sequence shown here is derived from an EMBL/GenBank/DDBJ whole genome shotgun (WGS) entry which is preliminary data.</text>
</comment>
<dbReference type="Pfam" id="PF00722">
    <property type="entry name" value="Glyco_hydro_16"/>
    <property type="match status" value="1"/>
</dbReference>
<dbReference type="Gene3D" id="2.60.120.200">
    <property type="match status" value="1"/>
</dbReference>
<comment type="similarity">
    <text evidence="1">Belongs to the glycosyl hydrolase 16 family.</text>
</comment>
<feature type="domain" description="GH16" evidence="2">
    <location>
        <begin position="27"/>
        <end position="296"/>
    </location>
</feature>
<name>A0A0G2G967_PHACM</name>
<dbReference type="Proteomes" id="UP000053317">
    <property type="component" value="Unassembled WGS sequence"/>
</dbReference>
<organism evidence="3 4">
    <name type="scientific">Phaeomoniella chlamydospora</name>
    <name type="common">Phaeoacremonium chlamydosporum</name>
    <dbReference type="NCBI Taxonomy" id="158046"/>
    <lineage>
        <taxon>Eukaryota</taxon>
        <taxon>Fungi</taxon>
        <taxon>Dikarya</taxon>
        <taxon>Ascomycota</taxon>
        <taxon>Pezizomycotina</taxon>
        <taxon>Eurotiomycetes</taxon>
        <taxon>Chaetothyriomycetidae</taxon>
        <taxon>Phaeomoniellales</taxon>
        <taxon>Phaeomoniellaceae</taxon>
        <taxon>Phaeomoniella</taxon>
    </lineage>
</organism>
<reference evidence="3 4" key="1">
    <citation type="submission" date="2015-05" db="EMBL/GenBank/DDBJ databases">
        <title>Distinctive expansion of gene families associated with plant cell wall degradation and secondary metabolism in the genomes of grapevine trunk pathogens.</title>
        <authorList>
            <person name="Lawrence D.P."/>
            <person name="Travadon R."/>
            <person name="Rolshausen P.E."/>
            <person name="Baumgartner K."/>
        </authorList>
    </citation>
    <scope>NUCLEOTIDE SEQUENCE [LARGE SCALE GENOMIC DNA]</scope>
    <source>
        <strain evidence="3">UCRPC4</strain>
    </source>
</reference>
<dbReference type="SUPFAM" id="SSF49899">
    <property type="entry name" value="Concanavalin A-like lectins/glucanases"/>
    <property type="match status" value="1"/>
</dbReference>
<dbReference type="GO" id="GO:0005975">
    <property type="term" value="P:carbohydrate metabolic process"/>
    <property type="evidence" value="ECO:0007669"/>
    <property type="project" value="InterPro"/>
</dbReference>
<dbReference type="GO" id="GO:0004553">
    <property type="term" value="F:hydrolase activity, hydrolyzing O-glycosyl compounds"/>
    <property type="evidence" value="ECO:0007669"/>
    <property type="project" value="InterPro"/>
</dbReference>
<dbReference type="InterPro" id="IPR050546">
    <property type="entry name" value="Glycosyl_Hydrlase_16"/>
</dbReference>
<evidence type="ECO:0000313" key="4">
    <source>
        <dbReference type="Proteomes" id="UP000053317"/>
    </source>
</evidence>
<evidence type="ECO:0000313" key="3">
    <source>
        <dbReference type="EMBL" id="KKY13700.1"/>
    </source>
</evidence>
<dbReference type="PANTHER" id="PTHR10963:SF55">
    <property type="entry name" value="GLYCOSIDE HYDROLASE FAMILY 16 PROTEIN"/>
    <property type="match status" value="1"/>
</dbReference>
<reference evidence="3 4" key="2">
    <citation type="submission" date="2015-05" db="EMBL/GenBank/DDBJ databases">
        <authorList>
            <person name="Morales-Cruz A."/>
            <person name="Amrine K.C."/>
            <person name="Cantu D."/>
        </authorList>
    </citation>
    <scope>NUCLEOTIDE SEQUENCE [LARGE SCALE GENOMIC DNA]</scope>
    <source>
        <strain evidence="3">UCRPC4</strain>
    </source>
</reference>
<sequence length="296" mass="33781">MDDNFTTLDLDVWTRYVQLDGFGTGSFDWTTEDSRNSYVDDDGLHIVPTMTLETSNITYRQLTNNYTMNLTSTTCTARSHFMTSYSELNDTCTSTSNSTLGTIINPVRSARLSTKGKKSIKYGRVEVVAKLPRGDWLWPAIWMLPEHNTYGDWPASGEIDLSETRGNDRTYTSGRDRSGSTLHWGTDSTNDAWYKTYNTFTMKQGDFSDDFHTFGMEWSEEYLFTWIDNRNNKLLNVNFGSKYGTLWERGNFANDISEGTVPVDPWSQTGRYNTPFDESFYLILNVAVGSTSGYFT</sequence>
<dbReference type="PANTHER" id="PTHR10963">
    <property type="entry name" value="GLYCOSYL HYDROLASE-RELATED"/>
    <property type="match status" value="1"/>
</dbReference>
<dbReference type="EMBL" id="LCWF01000267">
    <property type="protein sequence ID" value="KKY13700.1"/>
    <property type="molecule type" value="Genomic_DNA"/>
</dbReference>
<dbReference type="InterPro" id="IPR013320">
    <property type="entry name" value="ConA-like_dom_sf"/>
</dbReference>
<accession>A0A0G2G967</accession>
<dbReference type="PROSITE" id="PS51762">
    <property type="entry name" value="GH16_2"/>
    <property type="match status" value="1"/>
</dbReference>
<proteinExistence type="inferred from homology"/>